<dbReference type="InterPro" id="IPR000718">
    <property type="entry name" value="Peptidase_M13"/>
</dbReference>
<dbReference type="InterPro" id="IPR018497">
    <property type="entry name" value="Peptidase_M13_C"/>
</dbReference>
<feature type="domain" description="Peptidase M13 N-terminal" evidence="11">
    <location>
        <begin position="118"/>
        <end position="234"/>
    </location>
</feature>
<keyword evidence="9" id="KW-0472">Membrane</keyword>
<keyword evidence="6" id="KW-0862">Zinc</keyword>
<dbReference type="GO" id="GO:0004222">
    <property type="term" value="F:metalloendopeptidase activity"/>
    <property type="evidence" value="ECO:0007669"/>
    <property type="project" value="InterPro"/>
</dbReference>
<keyword evidence="9" id="KW-0812">Transmembrane</keyword>
<evidence type="ECO:0000259" key="11">
    <source>
        <dbReference type="Pfam" id="PF05649"/>
    </source>
</evidence>
<evidence type="ECO:0000256" key="9">
    <source>
        <dbReference type="SAM" id="Phobius"/>
    </source>
</evidence>
<reference evidence="12 13" key="1">
    <citation type="submission" date="2022-05" db="EMBL/GenBank/DDBJ databases">
        <title>Chromosome-level reference genomes for two strains of Caenorhabditis briggsae: an improved platform for comparative genomics.</title>
        <authorList>
            <person name="Stevens L."/>
            <person name="Andersen E.C."/>
        </authorList>
    </citation>
    <scope>NUCLEOTIDE SEQUENCE [LARGE SCALE GENOMIC DNA]</scope>
    <source>
        <strain evidence="12">QX1410_ONT</strain>
        <tissue evidence="12">Whole-organism</tissue>
    </source>
</reference>
<keyword evidence="3" id="KW-0645">Protease</keyword>
<evidence type="ECO:0000256" key="2">
    <source>
        <dbReference type="ARBA" id="ARBA00007357"/>
    </source>
</evidence>
<comment type="similarity">
    <text evidence="2">Belongs to the peptidase M13 family.</text>
</comment>
<protein>
    <submittedName>
        <fullName evidence="12">Uncharacterized protein</fullName>
    </submittedName>
</protein>
<evidence type="ECO:0000256" key="8">
    <source>
        <dbReference type="SAM" id="MobiDB-lite"/>
    </source>
</evidence>
<dbReference type="Proteomes" id="UP000827892">
    <property type="component" value="Chromosome II"/>
</dbReference>
<gene>
    <name evidence="12" type="ORF">L3Y34_019250</name>
</gene>
<dbReference type="PROSITE" id="PS51885">
    <property type="entry name" value="NEPRILYSIN"/>
    <property type="match status" value="2"/>
</dbReference>
<feature type="compositionally biased region" description="Polar residues" evidence="8">
    <location>
        <begin position="49"/>
        <end position="68"/>
    </location>
</feature>
<dbReference type="CDD" id="cd08662">
    <property type="entry name" value="M13"/>
    <property type="match status" value="1"/>
</dbReference>
<evidence type="ECO:0000256" key="5">
    <source>
        <dbReference type="ARBA" id="ARBA00022801"/>
    </source>
</evidence>
<keyword evidence="9" id="KW-1133">Transmembrane helix</keyword>
<feature type="compositionally biased region" description="Polar residues" evidence="8">
    <location>
        <begin position="771"/>
        <end position="790"/>
    </location>
</feature>
<dbReference type="Pfam" id="PF01431">
    <property type="entry name" value="Peptidase_M13"/>
    <property type="match status" value="1"/>
</dbReference>
<dbReference type="Pfam" id="PF05649">
    <property type="entry name" value="Peptidase_M13_N"/>
    <property type="match status" value="2"/>
</dbReference>
<name>A0AAE9DPH1_CAEBR</name>
<evidence type="ECO:0000256" key="1">
    <source>
        <dbReference type="ARBA" id="ARBA00001947"/>
    </source>
</evidence>
<evidence type="ECO:0000256" key="3">
    <source>
        <dbReference type="ARBA" id="ARBA00022670"/>
    </source>
</evidence>
<evidence type="ECO:0000313" key="12">
    <source>
        <dbReference type="EMBL" id="ULU08041.1"/>
    </source>
</evidence>
<organism evidence="12 13">
    <name type="scientific">Caenorhabditis briggsae</name>
    <dbReference type="NCBI Taxonomy" id="6238"/>
    <lineage>
        <taxon>Eukaryota</taxon>
        <taxon>Metazoa</taxon>
        <taxon>Ecdysozoa</taxon>
        <taxon>Nematoda</taxon>
        <taxon>Chromadorea</taxon>
        <taxon>Rhabditida</taxon>
        <taxon>Rhabditina</taxon>
        <taxon>Rhabditomorpha</taxon>
        <taxon>Rhabditoidea</taxon>
        <taxon>Rhabditidae</taxon>
        <taxon>Peloderinae</taxon>
        <taxon>Caenorhabditis</taxon>
    </lineage>
</organism>
<dbReference type="SUPFAM" id="SSF55486">
    <property type="entry name" value="Metalloproteases ('zincins'), catalytic domain"/>
    <property type="match status" value="3"/>
</dbReference>
<keyword evidence="4" id="KW-0479">Metal-binding</keyword>
<dbReference type="PANTHER" id="PTHR11733:SF7">
    <property type="entry name" value="NEPRILYSIN METALLOPEPTIDASE FAMILY-RELATED"/>
    <property type="match status" value="1"/>
</dbReference>
<feature type="region of interest" description="Disordered" evidence="8">
    <location>
        <begin position="771"/>
        <end position="794"/>
    </location>
</feature>
<feature type="region of interest" description="Disordered" evidence="8">
    <location>
        <begin position="43"/>
        <end position="90"/>
    </location>
</feature>
<feature type="domain" description="Peptidase M13 N-terminal" evidence="11">
    <location>
        <begin position="271"/>
        <end position="477"/>
    </location>
</feature>
<feature type="transmembrane region" description="Helical" evidence="9">
    <location>
        <begin position="12"/>
        <end position="32"/>
    </location>
</feature>
<keyword evidence="5" id="KW-0378">Hydrolase</keyword>
<accession>A0AAE9DPH1</accession>
<evidence type="ECO:0000256" key="7">
    <source>
        <dbReference type="ARBA" id="ARBA00023049"/>
    </source>
</evidence>
<evidence type="ECO:0000259" key="10">
    <source>
        <dbReference type="Pfam" id="PF01431"/>
    </source>
</evidence>
<dbReference type="GO" id="GO:0006508">
    <property type="term" value="P:proteolysis"/>
    <property type="evidence" value="ECO:0007669"/>
    <property type="project" value="UniProtKB-KW"/>
</dbReference>
<dbReference type="Gene3D" id="3.40.390.10">
    <property type="entry name" value="Collagenase (Catalytic Domain)"/>
    <property type="match status" value="3"/>
</dbReference>
<comment type="cofactor">
    <cofactor evidence="1">
        <name>Zn(2+)</name>
        <dbReference type="ChEBI" id="CHEBI:29105"/>
    </cofactor>
</comment>
<dbReference type="EMBL" id="CP090892">
    <property type="protein sequence ID" value="ULU08041.1"/>
    <property type="molecule type" value="Genomic_DNA"/>
</dbReference>
<evidence type="ECO:0000313" key="13">
    <source>
        <dbReference type="Proteomes" id="UP000827892"/>
    </source>
</evidence>
<dbReference type="InterPro" id="IPR008753">
    <property type="entry name" value="Peptidase_M13_N"/>
</dbReference>
<sequence length="938" mass="107403">MALKEKCSNPLMSLVIILMLLVLALITAAIVLRLDKNPGISGPPEELKNATNSPESLNPQKNKLSTLKPSDPPKIQPTNPTNSRPNIPNFKPRNVCESPECITLAQQLHNWQDPKIDPCVDFYKHSCGKYIEHTVIEGSISSKKSKIINSLIKEHLIKNEPTDSIAEKSLKMFYQKCESIKTSEDDFEENLEQTFQDLLADIKSIGSWPLLDPKWDESKFDLNETLINLAKLGTYENGLFTLINPGAPWMVVAPITDGGAYDLRLRDKGIKRVLEENGIPFDDETVNKDFDDFLKFYRKLREFPIENPMEVDQISIKEQVVKDQFPSIDFEKILENLVDSGNKNAMEMVKSRTVIHKTNFFFGKNESLDTIIQTTPKRVLANFLIFHFIDSSASSFKDQFNIGNCDEMATDNLPEAALSVIVNNYFDRENIQIVSDLVEEIKDSFEEMIQESTWLHEKTKKAGIQKLQKMKKTIGYPEEFENLDEIYENLNLLPTDSFYTMQRKIDRLRGEMTMNFVALETLLDPSNNLLETNARYSMLQNYLMVPFMDDPLFDSTYPKYAIMAGTGSVLGHEIGHGFDEMRSGFNENGKRKNWWQKEDSEEYKRRMECLINQYNNYDDPDFGKGNFNGTNTIGEMLADGFGMDTAWRVVRKLDMEKEPKIIGFDNDNTRKIFFRVAALSFCAPRDTEDIDYVAQREHPTDSFRVNGVFSNMKAFAETFNCPVGSPMNPKKKYRNLKMALKERCSNPLMSLVIILIGQESDDFWTTRRVENATNSPESENPQKNTFSTLKPTDPPGIQPTIQLNSLPNIPNFKPRNVCESPECITLAHQLHNWQDPKIDPCIDFYKHSCGKYNEHTVLETLIQKTSKRVLANFLIINYIDLFTKSLLIDPDDVGKCDEMATDNLPEAGFSVIVKNHFDRENIQIVSDLVEEIKIVLKN</sequence>
<dbReference type="GO" id="GO:0046872">
    <property type="term" value="F:metal ion binding"/>
    <property type="evidence" value="ECO:0007669"/>
    <property type="project" value="UniProtKB-KW"/>
</dbReference>
<dbReference type="PANTHER" id="PTHR11733">
    <property type="entry name" value="ZINC METALLOPROTEASE FAMILY M13 NEPRILYSIN-RELATED"/>
    <property type="match status" value="1"/>
</dbReference>
<dbReference type="InterPro" id="IPR024079">
    <property type="entry name" value="MetalloPept_cat_dom_sf"/>
</dbReference>
<evidence type="ECO:0000256" key="4">
    <source>
        <dbReference type="ARBA" id="ARBA00022723"/>
    </source>
</evidence>
<keyword evidence="7" id="KW-0482">Metalloprotease</keyword>
<feature type="domain" description="Peptidase M13 C-terminal" evidence="10">
    <location>
        <begin position="533"/>
        <end position="733"/>
    </location>
</feature>
<evidence type="ECO:0000256" key="6">
    <source>
        <dbReference type="ARBA" id="ARBA00022833"/>
    </source>
</evidence>
<proteinExistence type="inferred from homology"/>
<feature type="compositionally biased region" description="Polar residues" evidence="8">
    <location>
        <begin position="76"/>
        <end position="86"/>
    </location>
</feature>
<dbReference type="AlphaFoldDB" id="A0AAE9DPH1"/>